<keyword evidence="7" id="KW-0808">Transferase</keyword>
<dbReference type="PIRSF" id="PIRSF000498">
    <property type="entry name" value="Riboflavin_syn_A"/>
    <property type="match status" value="1"/>
</dbReference>
<evidence type="ECO:0000256" key="1">
    <source>
        <dbReference type="ARBA" id="ARBA00000968"/>
    </source>
</evidence>
<feature type="domain" description="Lumazine-binding" evidence="11">
    <location>
        <begin position="1"/>
        <end position="95"/>
    </location>
</feature>
<comment type="catalytic activity">
    <reaction evidence="1">
        <text>2 6,7-dimethyl-8-(1-D-ribityl)lumazine + H(+) = 5-amino-6-(D-ribitylamino)uracil + riboflavin</text>
        <dbReference type="Rhea" id="RHEA:20772"/>
        <dbReference type="ChEBI" id="CHEBI:15378"/>
        <dbReference type="ChEBI" id="CHEBI:15934"/>
        <dbReference type="ChEBI" id="CHEBI:57986"/>
        <dbReference type="ChEBI" id="CHEBI:58201"/>
        <dbReference type="EC" id="2.5.1.9"/>
    </reaction>
</comment>
<evidence type="ECO:0000256" key="10">
    <source>
        <dbReference type="PROSITE-ProRule" id="PRU00524"/>
    </source>
</evidence>
<keyword evidence="6" id="KW-0686">Riboflavin biosynthesis</keyword>
<evidence type="ECO:0000256" key="8">
    <source>
        <dbReference type="ARBA" id="ARBA00022737"/>
    </source>
</evidence>
<dbReference type="Pfam" id="PF00677">
    <property type="entry name" value="Lum_binding"/>
    <property type="match status" value="2"/>
</dbReference>
<dbReference type="FunCoup" id="A0A259U2T8">
    <property type="interactions" value="519"/>
</dbReference>
<dbReference type="CDD" id="cd00402">
    <property type="entry name" value="Riboflavin_synthase_like"/>
    <property type="match status" value="1"/>
</dbReference>
<dbReference type="GO" id="GO:0009231">
    <property type="term" value="P:riboflavin biosynthetic process"/>
    <property type="evidence" value="ECO:0007669"/>
    <property type="project" value="UniProtKB-KW"/>
</dbReference>
<dbReference type="PANTHER" id="PTHR21098">
    <property type="entry name" value="RIBOFLAVIN SYNTHASE ALPHA CHAIN"/>
    <property type="match status" value="1"/>
</dbReference>
<dbReference type="GO" id="GO:0004746">
    <property type="term" value="F:riboflavin synthase activity"/>
    <property type="evidence" value="ECO:0007669"/>
    <property type="project" value="UniProtKB-UniRule"/>
</dbReference>
<evidence type="ECO:0000256" key="2">
    <source>
        <dbReference type="ARBA" id="ARBA00002803"/>
    </source>
</evidence>
<evidence type="ECO:0000256" key="7">
    <source>
        <dbReference type="ARBA" id="ARBA00022679"/>
    </source>
</evidence>
<evidence type="ECO:0000256" key="5">
    <source>
        <dbReference type="ARBA" id="ARBA00013950"/>
    </source>
</evidence>
<dbReference type="InterPro" id="IPR001783">
    <property type="entry name" value="Lumazine-bd"/>
</dbReference>
<dbReference type="PANTHER" id="PTHR21098:SF12">
    <property type="entry name" value="RIBOFLAVIN SYNTHASE"/>
    <property type="match status" value="1"/>
</dbReference>
<evidence type="ECO:0000313" key="13">
    <source>
        <dbReference type="Proteomes" id="UP000216446"/>
    </source>
</evidence>
<evidence type="ECO:0000256" key="6">
    <source>
        <dbReference type="ARBA" id="ARBA00022619"/>
    </source>
</evidence>
<feature type="repeat" description="Lumazine-binding" evidence="10">
    <location>
        <begin position="96"/>
        <end position="194"/>
    </location>
</feature>
<gene>
    <name evidence="12" type="ORF">BSZ36_15535</name>
</gene>
<proteinExistence type="predicted"/>
<evidence type="ECO:0000256" key="9">
    <source>
        <dbReference type="NCBIfam" id="TIGR00187"/>
    </source>
</evidence>
<evidence type="ECO:0000259" key="11">
    <source>
        <dbReference type="PROSITE" id="PS51177"/>
    </source>
</evidence>
<dbReference type="OrthoDB" id="9788537at2"/>
<dbReference type="EC" id="2.5.1.9" evidence="4 9"/>
<dbReference type="EMBL" id="MQWB01000001">
    <property type="protein sequence ID" value="OZC04270.1"/>
    <property type="molecule type" value="Genomic_DNA"/>
</dbReference>
<comment type="caution">
    <text evidence="12">The sequence shown here is derived from an EMBL/GenBank/DDBJ whole genome shotgun (WGS) entry which is preliminary data.</text>
</comment>
<comment type="pathway">
    <text evidence="3">Cofactor biosynthesis; riboflavin biosynthesis; riboflavin from 2-hydroxy-3-oxobutyl phosphate and 5-amino-6-(D-ribitylamino)uracil: step 2/2.</text>
</comment>
<dbReference type="InterPro" id="IPR017938">
    <property type="entry name" value="Riboflavin_synthase-like_b-brl"/>
</dbReference>
<evidence type="ECO:0000313" key="12">
    <source>
        <dbReference type="EMBL" id="OZC04270.1"/>
    </source>
</evidence>
<sequence>MFTGIVEEIGRIARVDELDGGRRVRVECSFSDALRVDESVAVDGACLTVVVQDASGFEAVAVEETLRKTTLGDRASGDGVNLERALVLGSRLDGHLVQGHVDARGEIAEIVTLADSHEVVVRYPGAFAPYLIPKGSVTVDGISLTVAALDEPAGTFRLAIIPHTWEKTTAGRWRVGQAVNLEFDLVGKYVVRGQGHSAISAPI</sequence>
<comment type="function">
    <text evidence="2">Catalyzes the dismutation of two molecules of 6,7-dimethyl-8-ribityllumazine, resulting in the formation of riboflavin and 5-amino-6-(D-ribitylamino)uracil.</text>
</comment>
<evidence type="ECO:0000256" key="4">
    <source>
        <dbReference type="ARBA" id="ARBA00012827"/>
    </source>
</evidence>
<dbReference type="AlphaFoldDB" id="A0A259U2T8"/>
<dbReference type="InterPro" id="IPR023366">
    <property type="entry name" value="ATP_synth_asu-like_sf"/>
</dbReference>
<dbReference type="SUPFAM" id="SSF63380">
    <property type="entry name" value="Riboflavin synthase domain-like"/>
    <property type="match status" value="2"/>
</dbReference>
<feature type="domain" description="Lumazine-binding" evidence="11">
    <location>
        <begin position="96"/>
        <end position="194"/>
    </location>
</feature>
<organism evidence="12 13">
    <name type="scientific">Rubricoccus marinus</name>
    <dbReference type="NCBI Taxonomy" id="716817"/>
    <lineage>
        <taxon>Bacteria</taxon>
        <taxon>Pseudomonadati</taxon>
        <taxon>Rhodothermota</taxon>
        <taxon>Rhodothermia</taxon>
        <taxon>Rhodothermales</taxon>
        <taxon>Rubricoccaceae</taxon>
        <taxon>Rubricoccus</taxon>
    </lineage>
</organism>
<dbReference type="InParanoid" id="A0A259U2T8"/>
<dbReference type="FunFam" id="2.40.30.20:FF:000004">
    <property type="entry name" value="Riboflavin synthase, alpha subunit"/>
    <property type="match status" value="1"/>
</dbReference>
<evidence type="ECO:0000256" key="3">
    <source>
        <dbReference type="ARBA" id="ARBA00004887"/>
    </source>
</evidence>
<protein>
    <recommendedName>
        <fullName evidence="5 9">Riboflavin synthase</fullName>
        <ecNumber evidence="4 9">2.5.1.9</ecNumber>
    </recommendedName>
</protein>
<dbReference type="Gene3D" id="2.40.30.20">
    <property type="match status" value="2"/>
</dbReference>
<name>A0A259U2T8_9BACT</name>
<dbReference type="NCBIfam" id="NF006767">
    <property type="entry name" value="PRK09289.1"/>
    <property type="match status" value="1"/>
</dbReference>
<keyword evidence="8" id="KW-0677">Repeat</keyword>
<feature type="repeat" description="Lumazine-binding" evidence="10">
    <location>
        <begin position="1"/>
        <end position="95"/>
    </location>
</feature>
<keyword evidence="13" id="KW-1185">Reference proteome</keyword>
<dbReference type="Proteomes" id="UP000216446">
    <property type="component" value="Unassembled WGS sequence"/>
</dbReference>
<accession>A0A259U2T8</accession>
<dbReference type="RefSeq" id="WP_094550555.1">
    <property type="nucleotide sequence ID" value="NZ_MQWB01000001.1"/>
</dbReference>
<dbReference type="NCBIfam" id="TIGR00187">
    <property type="entry name" value="ribE"/>
    <property type="match status" value="1"/>
</dbReference>
<dbReference type="InterPro" id="IPR026017">
    <property type="entry name" value="Lumazine-bd_dom"/>
</dbReference>
<dbReference type="PROSITE" id="PS51177">
    <property type="entry name" value="LUMAZINE_BIND"/>
    <property type="match status" value="2"/>
</dbReference>
<reference evidence="12 13" key="1">
    <citation type="submission" date="2016-11" db="EMBL/GenBank/DDBJ databases">
        <title>Study of marine rhodopsin-containing bacteria.</title>
        <authorList>
            <person name="Yoshizawa S."/>
            <person name="Kumagai Y."/>
            <person name="Kogure K."/>
        </authorList>
    </citation>
    <scope>NUCLEOTIDE SEQUENCE [LARGE SCALE GENOMIC DNA]</scope>
    <source>
        <strain evidence="12 13">SG-29</strain>
    </source>
</reference>